<dbReference type="SMART" id="SM00335">
    <property type="entry name" value="ANX"/>
    <property type="match status" value="3"/>
</dbReference>
<accession>A0A200QTF8</accession>
<reference evidence="6 7" key="1">
    <citation type="journal article" date="2017" name="Mol. Plant">
        <title>The Genome of Medicinal Plant Macleaya cordata Provides New Insights into Benzylisoquinoline Alkaloids Metabolism.</title>
        <authorList>
            <person name="Liu X."/>
            <person name="Liu Y."/>
            <person name="Huang P."/>
            <person name="Ma Y."/>
            <person name="Qing Z."/>
            <person name="Tang Q."/>
            <person name="Cao H."/>
            <person name="Cheng P."/>
            <person name="Zheng Y."/>
            <person name="Yuan Z."/>
            <person name="Zhou Y."/>
            <person name="Liu J."/>
            <person name="Tang Z."/>
            <person name="Zhuo Y."/>
            <person name="Zhang Y."/>
            <person name="Yu L."/>
            <person name="Huang J."/>
            <person name="Yang P."/>
            <person name="Peng Q."/>
            <person name="Zhang J."/>
            <person name="Jiang W."/>
            <person name="Zhang Z."/>
            <person name="Lin K."/>
            <person name="Ro D.K."/>
            <person name="Chen X."/>
            <person name="Xiong X."/>
            <person name="Shang Y."/>
            <person name="Huang S."/>
            <person name="Zeng J."/>
        </authorList>
    </citation>
    <scope>NUCLEOTIDE SEQUENCE [LARGE SCALE GENOMIC DNA]</scope>
    <source>
        <strain evidence="7">cv. BLH2017</strain>
        <tissue evidence="6">Root</tissue>
    </source>
</reference>
<dbReference type="SUPFAM" id="SSF47874">
    <property type="entry name" value="Annexin"/>
    <property type="match status" value="1"/>
</dbReference>
<evidence type="ECO:0000256" key="2">
    <source>
        <dbReference type="ARBA" id="ARBA00022737"/>
    </source>
</evidence>
<dbReference type="InterPro" id="IPR037104">
    <property type="entry name" value="Annexin_sf"/>
</dbReference>
<name>A0A200QTF8_MACCD</name>
<comment type="caution">
    <text evidence="6">The sequence shown here is derived from an EMBL/GenBank/DDBJ whole genome shotgun (WGS) entry which is preliminary data.</text>
</comment>
<dbReference type="Gene3D" id="1.10.220.10">
    <property type="entry name" value="Annexin"/>
    <property type="match status" value="4"/>
</dbReference>
<evidence type="ECO:0000256" key="3">
    <source>
        <dbReference type="ARBA" id="ARBA00022837"/>
    </source>
</evidence>
<keyword evidence="5" id="KW-0111">Calcium/phospholipid-binding</keyword>
<proteinExistence type="predicted"/>
<dbReference type="GO" id="GO:0005544">
    <property type="term" value="F:calcium-dependent phospholipid binding"/>
    <property type="evidence" value="ECO:0007669"/>
    <property type="project" value="UniProtKB-KW"/>
</dbReference>
<dbReference type="STRING" id="56857.A0A200QTF8"/>
<dbReference type="Proteomes" id="UP000195402">
    <property type="component" value="Unassembled WGS sequence"/>
</dbReference>
<keyword evidence="7" id="KW-1185">Reference proteome</keyword>
<dbReference type="AlphaFoldDB" id="A0A200QTF8"/>
<evidence type="ECO:0000256" key="4">
    <source>
        <dbReference type="ARBA" id="ARBA00023216"/>
    </source>
</evidence>
<dbReference type="InterPro" id="IPR001464">
    <property type="entry name" value="Annexin"/>
</dbReference>
<keyword evidence="2" id="KW-0677">Repeat</keyword>
<dbReference type="InParanoid" id="A0A200QTF8"/>
<gene>
    <name evidence="6" type="ORF">BVC80_577g10</name>
</gene>
<protein>
    <submittedName>
        <fullName evidence="6">Annexin</fullName>
    </submittedName>
</protein>
<dbReference type="GO" id="GO:0005509">
    <property type="term" value="F:calcium ion binding"/>
    <property type="evidence" value="ECO:0007669"/>
    <property type="project" value="InterPro"/>
</dbReference>
<dbReference type="GO" id="GO:0005886">
    <property type="term" value="C:plasma membrane"/>
    <property type="evidence" value="ECO:0007669"/>
    <property type="project" value="TreeGrafter"/>
</dbReference>
<dbReference type="PRINTS" id="PR00196">
    <property type="entry name" value="ANNEXIN"/>
</dbReference>
<dbReference type="OrthoDB" id="37886at2759"/>
<dbReference type="FunFam" id="1.10.220.10:FF:000014">
    <property type="entry name" value="annexin D4"/>
    <property type="match status" value="1"/>
</dbReference>
<dbReference type="InterPro" id="IPR018502">
    <property type="entry name" value="Annexin_repeat"/>
</dbReference>
<keyword evidence="1" id="KW-0479">Metal-binding</keyword>
<evidence type="ECO:0000256" key="1">
    <source>
        <dbReference type="ARBA" id="ARBA00022723"/>
    </source>
</evidence>
<dbReference type="OMA" id="HEFMRFK"/>
<dbReference type="PANTHER" id="PTHR10502">
    <property type="entry name" value="ANNEXIN"/>
    <property type="match status" value="1"/>
</dbReference>
<organism evidence="6 7">
    <name type="scientific">Macleaya cordata</name>
    <name type="common">Five-seeded plume-poppy</name>
    <name type="synonym">Bocconia cordata</name>
    <dbReference type="NCBI Taxonomy" id="56857"/>
    <lineage>
        <taxon>Eukaryota</taxon>
        <taxon>Viridiplantae</taxon>
        <taxon>Streptophyta</taxon>
        <taxon>Embryophyta</taxon>
        <taxon>Tracheophyta</taxon>
        <taxon>Spermatophyta</taxon>
        <taxon>Magnoliopsida</taxon>
        <taxon>Ranunculales</taxon>
        <taxon>Papaveraceae</taxon>
        <taxon>Papaveroideae</taxon>
        <taxon>Macleaya</taxon>
    </lineage>
</organism>
<dbReference type="GO" id="GO:0009408">
    <property type="term" value="P:response to heat"/>
    <property type="evidence" value="ECO:0007669"/>
    <property type="project" value="TreeGrafter"/>
</dbReference>
<dbReference type="PANTHER" id="PTHR10502:SF196">
    <property type="entry name" value="ANNEXIN D4"/>
    <property type="match status" value="1"/>
</dbReference>
<evidence type="ECO:0000256" key="5">
    <source>
        <dbReference type="ARBA" id="ARBA00023302"/>
    </source>
</evidence>
<dbReference type="GO" id="GO:0009409">
    <property type="term" value="P:response to cold"/>
    <property type="evidence" value="ECO:0007669"/>
    <property type="project" value="TreeGrafter"/>
</dbReference>
<dbReference type="FunFam" id="1.10.220.10:FF:000021">
    <property type="entry name" value="annexin D4"/>
    <property type="match status" value="1"/>
</dbReference>
<dbReference type="FunFam" id="1.10.220.10:FF:000006">
    <property type="entry name" value="Annexin"/>
    <property type="match status" value="1"/>
</dbReference>
<dbReference type="PROSITE" id="PS51897">
    <property type="entry name" value="ANNEXIN_2"/>
    <property type="match status" value="2"/>
</dbReference>
<keyword evidence="3" id="KW-0106">Calcium</keyword>
<dbReference type="FunCoup" id="A0A200QTF8">
    <property type="interactions" value="109"/>
</dbReference>
<dbReference type="GO" id="GO:0009414">
    <property type="term" value="P:response to water deprivation"/>
    <property type="evidence" value="ECO:0007669"/>
    <property type="project" value="TreeGrafter"/>
</dbReference>
<evidence type="ECO:0000313" key="7">
    <source>
        <dbReference type="Proteomes" id="UP000195402"/>
    </source>
</evidence>
<sequence>MAEECETLTKAFSGFGVDEKSIISILGKWHLEQRKSFRKGCPRFFVEDQRLFERWEDSHIAILEREFSRFKKAIVLWTMHPWERDARMVRDALSKGANSYNVLIEIACTRSSDELLGARRAYHSIFDHSIEEDVAYHVNNVNRKLLVALLSSYRYEGAKVTEAIAKSEAKILSDAIKYVDLKPIENDEVVRILTTRSKAHLNLVFNHYKELYGKNIDEDLEDINLKETVLCLSTPQTYFSKVLDLALAVGADENTKEALTRVTVTRADTDMKEIKEEYYKLYGVQLLNKIEELTCGNFKDFLLTLIARSE</sequence>
<dbReference type="EMBL" id="MVGT01001096">
    <property type="protein sequence ID" value="OVA13739.1"/>
    <property type="molecule type" value="Genomic_DNA"/>
</dbReference>
<evidence type="ECO:0000313" key="6">
    <source>
        <dbReference type="EMBL" id="OVA13739.1"/>
    </source>
</evidence>
<dbReference type="Pfam" id="PF00191">
    <property type="entry name" value="Annexin"/>
    <property type="match status" value="3"/>
</dbReference>
<keyword evidence="4" id="KW-0041">Annexin</keyword>
<dbReference type="GO" id="GO:0001786">
    <property type="term" value="F:phosphatidylserine binding"/>
    <property type="evidence" value="ECO:0007669"/>
    <property type="project" value="TreeGrafter"/>
</dbReference>
<dbReference type="GO" id="GO:0005737">
    <property type="term" value="C:cytoplasm"/>
    <property type="evidence" value="ECO:0007669"/>
    <property type="project" value="TreeGrafter"/>
</dbReference>
<dbReference type="GO" id="GO:0009651">
    <property type="term" value="P:response to salt stress"/>
    <property type="evidence" value="ECO:0007669"/>
    <property type="project" value="TreeGrafter"/>
</dbReference>